<dbReference type="InterPro" id="IPR004481">
    <property type="entry name" value="K/Na/Ca-exchanger"/>
</dbReference>
<feature type="transmembrane region" description="Helical" evidence="5">
    <location>
        <begin position="171"/>
        <end position="191"/>
    </location>
</feature>
<sequence length="361" mass="37709">MDTWSLIRGVVGLVFLVGGADLLVRGASSLAQRFGVSALVVGLTVVAFGTSAPELAVSLQGAVGGRGDIALGNVLGSNLFNILMILGLSALFAPLVVAQQLVRKEVPLMIGATVVVLLMALDGQLAAWEGIVLFGSFGFYTLYTIRQSRKTSAPVEQEYEEEFGREPKPGAAAIALEVGLVIVGLALLVLGSQWFVGTAVGLAKLFEVSDLVISLTIVAAGTSLPELATSVMASLRGERDIAVGNVVGSNLFNLLSVLALTTIFSPDPIAVSPGVLAFDLPLVLVASLACLPVFFSGHVIDRWEGAVFVAYYVAYTTYLVLAATEHAALDFFSLAVMGFLVPITVITLAVILVRSLRKSGD</sequence>
<reference evidence="7 8" key="1">
    <citation type="submission" date="2019-06" db="EMBL/GenBank/DDBJ databases">
        <title>Persicimonas caeni gen. nov., sp. nov., a predatory bacterium isolated from solar saltern.</title>
        <authorList>
            <person name="Wang S."/>
        </authorList>
    </citation>
    <scope>NUCLEOTIDE SEQUENCE [LARGE SCALE GENOMIC DNA]</scope>
    <source>
        <strain evidence="7 8">YN101</strain>
    </source>
</reference>
<feature type="transmembrane region" description="Helical" evidence="5">
    <location>
        <begin position="127"/>
        <end position="145"/>
    </location>
</feature>
<dbReference type="GO" id="GO:0006874">
    <property type="term" value="P:intracellular calcium ion homeostasis"/>
    <property type="evidence" value="ECO:0007669"/>
    <property type="project" value="TreeGrafter"/>
</dbReference>
<evidence type="ECO:0000256" key="3">
    <source>
        <dbReference type="ARBA" id="ARBA00022989"/>
    </source>
</evidence>
<evidence type="ECO:0000259" key="6">
    <source>
        <dbReference type="Pfam" id="PF01699"/>
    </source>
</evidence>
<dbReference type="Proteomes" id="UP000315995">
    <property type="component" value="Chromosome"/>
</dbReference>
<accession>A0A5B8Y9V2</accession>
<feature type="transmembrane region" description="Helical" evidence="5">
    <location>
        <begin position="211"/>
        <end position="235"/>
    </location>
</feature>
<feature type="transmembrane region" description="Helical" evidence="5">
    <location>
        <begin position="79"/>
        <end position="98"/>
    </location>
</feature>
<proteinExistence type="predicted"/>
<dbReference type="PANTHER" id="PTHR10846">
    <property type="entry name" value="SODIUM/POTASSIUM/CALCIUM EXCHANGER"/>
    <property type="match status" value="1"/>
</dbReference>
<dbReference type="InterPro" id="IPR044880">
    <property type="entry name" value="NCX_ion-bd_dom_sf"/>
</dbReference>
<evidence type="ECO:0000256" key="2">
    <source>
        <dbReference type="ARBA" id="ARBA00022692"/>
    </source>
</evidence>
<dbReference type="AlphaFoldDB" id="A0A4Y6PYY7"/>
<keyword evidence="8" id="KW-1185">Reference proteome</keyword>
<feature type="transmembrane region" description="Helical" evidence="5">
    <location>
        <begin position="105"/>
        <end position="121"/>
    </location>
</feature>
<dbReference type="Pfam" id="PF01699">
    <property type="entry name" value="Na_Ca_ex"/>
    <property type="match status" value="2"/>
</dbReference>
<feature type="transmembrane region" description="Helical" evidence="5">
    <location>
        <begin position="276"/>
        <end position="295"/>
    </location>
</feature>
<keyword evidence="3 5" id="KW-1133">Transmembrane helix</keyword>
<name>A0A4Y6PYY7_PERCE</name>
<dbReference type="Gene3D" id="6.10.280.80">
    <property type="entry name" value="NCX, peripheral helical region"/>
    <property type="match status" value="1"/>
</dbReference>
<feature type="transmembrane region" description="Helical" evidence="5">
    <location>
        <begin position="36"/>
        <end position="59"/>
    </location>
</feature>
<comment type="subcellular location">
    <subcellularLocation>
        <location evidence="1">Membrane</location>
        <topology evidence="1">Multi-pass membrane protein</topology>
    </subcellularLocation>
</comment>
<evidence type="ECO:0000256" key="4">
    <source>
        <dbReference type="ARBA" id="ARBA00023136"/>
    </source>
</evidence>
<feature type="transmembrane region" description="Helical" evidence="5">
    <location>
        <begin position="331"/>
        <end position="353"/>
    </location>
</feature>
<keyword evidence="4 5" id="KW-0472">Membrane</keyword>
<dbReference type="GO" id="GO:0005886">
    <property type="term" value="C:plasma membrane"/>
    <property type="evidence" value="ECO:0007669"/>
    <property type="project" value="TreeGrafter"/>
</dbReference>
<feature type="transmembrane region" description="Helical" evidence="5">
    <location>
        <begin position="242"/>
        <end position="264"/>
    </location>
</feature>
<dbReference type="InterPro" id="IPR004837">
    <property type="entry name" value="NaCa_Exmemb"/>
</dbReference>
<feature type="transmembrane region" description="Helical" evidence="5">
    <location>
        <begin position="6"/>
        <end position="24"/>
    </location>
</feature>
<dbReference type="PANTHER" id="PTHR10846:SF8">
    <property type="entry name" value="INNER MEMBRANE PROTEIN YRBG"/>
    <property type="match status" value="1"/>
</dbReference>
<dbReference type="OrthoDB" id="9794225at2"/>
<feature type="domain" description="Sodium/calcium exchanger membrane region" evidence="6">
    <location>
        <begin position="178"/>
        <end position="320"/>
    </location>
</feature>
<protein>
    <submittedName>
        <fullName evidence="7">Calcium/sodium antiporter</fullName>
    </submittedName>
</protein>
<evidence type="ECO:0000256" key="1">
    <source>
        <dbReference type="ARBA" id="ARBA00004141"/>
    </source>
</evidence>
<dbReference type="EMBL" id="CP041186">
    <property type="protein sequence ID" value="QDG53544.1"/>
    <property type="molecule type" value="Genomic_DNA"/>
</dbReference>
<dbReference type="GO" id="GO:0008273">
    <property type="term" value="F:calcium, potassium:sodium antiporter activity"/>
    <property type="evidence" value="ECO:0007669"/>
    <property type="project" value="TreeGrafter"/>
</dbReference>
<feature type="domain" description="Sodium/calcium exchanger membrane region" evidence="6">
    <location>
        <begin position="8"/>
        <end position="145"/>
    </location>
</feature>
<evidence type="ECO:0000313" key="7">
    <source>
        <dbReference type="EMBL" id="QDG53544.1"/>
    </source>
</evidence>
<evidence type="ECO:0000313" key="8">
    <source>
        <dbReference type="Proteomes" id="UP000315995"/>
    </source>
</evidence>
<feature type="transmembrane region" description="Helical" evidence="5">
    <location>
        <begin position="307"/>
        <end position="325"/>
    </location>
</feature>
<dbReference type="RefSeq" id="WP_141199998.1">
    <property type="nucleotide sequence ID" value="NZ_CP041186.1"/>
</dbReference>
<dbReference type="NCBIfam" id="TIGR00367">
    <property type="entry name" value="calcium/sodium antiporter"/>
    <property type="match status" value="1"/>
</dbReference>
<evidence type="ECO:0000256" key="5">
    <source>
        <dbReference type="SAM" id="Phobius"/>
    </source>
</evidence>
<dbReference type="GO" id="GO:0005262">
    <property type="term" value="F:calcium channel activity"/>
    <property type="evidence" value="ECO:0007669"/>
    <property type="project" value="TreeGrafter"/>
</dbReference>
<keyword evidence="2 5" id="KW-0812">Transmembrane</keyword>
<organism evidence="7 8">
    <name type="scientific">Persicimonas caeni</name>
    <dbReference type="NCBI Taxonomy" id="2292766"/>
    <lineage>
        <taxon>Bacteria</taxon>
        <taxon>Deltaproteobacteria</taxon>
        <taxon>Bradymonadales</taxon>
        <taxon>Bradymonadaceae</taxon>
        <taxon>Persicimonas</taxon>
    </lineage>
</organism>
<dbReference type="Gene3D" id="1.20.1420.30">
    <property type="entry name" value="NCX, central ion-binding region"/>
    <property type="match status" value="1"/>
</dbReference>
<accession>A0A4Y6PYY7</accession>
<gene>
    <name evidence="7" type="ORF">FIV42_23210</name>
</gene>